<dbReference type="SUPFAM" id="SSF52091">
    <property type="entry name" value="SpoIIaa-like"/>
    <property type="match status" value="1"/>
</dbReference>
<feature type="compositionally biased region" description="Basic and acidic residues" evidence="1">
    <location>
        <begin position="153"/>
        <end position="195"/>
    </location>
</feature>
<dbReference type="Gene3D" id="3.30.750.24">
    <property type="entry name" value="STAS domain"/>
    <property type="match status" value="1"/>
</dbReference>
<evidence type="ECO:0000313" key="3">
    <source>
        <dbReference type="EMBL" id="MBB4742883.1"/>
    </source>
</evidence>
<dbReference type="RefSeq" id="WP_185043187.1">
    <property type="nucleotide sequence ID" value="NZ_JACHNB010000001.1"/>
</dbReference>
<organism evidence="3 4">
    <name type="scientific">Actinoplanes octamycinicus</name>
    <dbReference type="NCBI Taxonomy" id="135948"/>
    <lineage>
        <taxon>Bacteria</taxon>
        <taxon>Bacillati</taxon>
        <taxon>Actinomycetota</taxon>
        <taxon>Actinomycetes</taxon>
        <taxon>Micromonosporales</taxon>
        <taxon>Micromonosporaceae</taxon>
        <taxon>Actinoplanes</taxon>
    </lineage>
</organism>
<sequence>MSEPGGHDIPRLHLAVESTTDCCTVTLSGELDQLTAPSLVQLLDNAASGIPHLVLDVAQLSFCDLAGLRALLHAHQTASERGLALAVRNPPAHVMWLLHITGTTDHLLGDRVTIGDEIDVGTGDQPTRWPSTTDATRASLRDPDTRQVPTDNADDRDRRADDRDRRADERDRRADERDRRADERDRRADERDRRADDRDLLDQERRRLMEERAHRVGEHQRWEDIREDLANIRERDLERREAADTKPPLQDGPREP</sequence>
<feature type="region of interest" description="Disordered" evidence="1">
    <location>
        <begin position="116"/>
        <end position="195"/>
    </location>
</feature>
<dbReference type="AlphaFoldDB" id="A0A7W7H2T9"/>
<dbReference type="EMBL" id="JACHNB010000001">
    <property type="protein sequence ID" value="MBB4742883.1"/>
    <property type="molecule type" value="Genomic_DNA"/>
</dbReference>
<name>A0A7W7H2T9_9ACTN</name>
<protein>
    <submittedName>
        <fullName evidence="3">Anti-anti-sigma factor</fullName>
    </submittedName>
</protein>
<dbReference type="PANTHER" id="PTHR33495:SF2">
    <property type="entry name" value="ANTI-SIGMA FACTOR ANTAGONIST TM_1081-RELATED"/>
    <property type="match status" value="1"/>
</dbReference>
<evidence type="ECO:0000259" key="2">
    <source>
        <dbReference type="PROSITE" id="PS50801"/>
    </source>
</evidence>
<comment type="caution">
    <text evidence="3">The sequence shown here is derived from an EMBL/GenBank/DDBJ whole genome shotgun (WGS) entry which is preliminary data.</text>
</comment>
<feature type="domain" description="STAS" evidence="2">
    <location>
        <begin position="12"/>
        <end position="109"/>
    </location>
</feature>
<keyword evidence="4" id="KW-1185">Reference proteome</keyword>
<dbReference type="CDD" id="cd07043">
    <property type="entry name" value="STAS_anti-anti-sigma_factors"/>
    <property type="match status" value="1"/>
</dbReference>
<accession>A0A7W7H2T9</accession>
<evidence type="ECO:0000313" key="4">
    <source>
        <dbReference type="Proteomes" id="UP000546162"/>
    </source>
</evidence>
<gene>
    <name evidence="3" type="ORF">BJY16_006342</name>
</gene>
<evidence type="ECO:0000256" key="1">
    <source>
        <dbReference type="SAM" id="MobiDB-lite"/>
    </source>
</evidence>
<dbReference type="GO" id="GO:0043856">
    <property type="term" value="F:anti-sigma factor antagonist activity"/>
    <property type="evidence" value="ECO:0007669"/>
    <property type="project" value="TreeGrafter"/>
</dbReference>
<dbReference type="PROSITE" id="PS50801">
    <property type="entry name" value="STAS"/>
    <property type="match status" value="1"/>
</dbReference>
<feature type="compositionally biased region" description="Basic and acidic residues" evidence="1">
    <location>
        <begin position="234"/>
        <end position="244"/>
    </location>
</feature>
<dbReference type="InterPro" id="IPR002645">
    <property type="entry name" value="STAS_dom"/>
</dbReference>
<feature type="region of interest" description="Disordered" evidence="1">
    <location>
        <begin position="234"/>
        <end position="256"/>
    </location>
</feature>
<feature type="compositionally biased region" description="Polar residues" evidence="1">
    <location>
        <begin position="124"/>
        <end position="136"/>
    </location>
</feature>
<dbReference type="InterPro" id="IPR058548">
    <property type="entry name" value="MlaB-like_STAS"/>
</dbReference>
<dbReference type="Proteomes" id="UP000546162">
    <property type="component" value="Unassembled WGS sequence"/>
</dbReference>
<dbReference type="Pfam" id="PF13466">
    <property type="entry name" value="STAS_2"/>
    <property type="match status" value="1"/>
</dbReference>
<reference evidence="3 4" key="1">
    <citation type="submission" date="2020-08" db="EMBL/GenBank/DDBJ databases">
        <title>Sequencing the genomes of 1000 actinobacteria strains.</title>
        <authorList>
            <person name="Klenk H.-P."/>
        </authorList>
    </citation>
    <scope>NUCLEOTIDE SEQUENCE [LARGE SCALE GENOMIC DNA]</scope>
    <source>
        <strain evidence="3 4">DSM 45809</strain>
    </source>
</reference>
<dbReference type="PANTHER" id="PTHR33495">
    <property type="entry name" value="ANTI-SIGMA FACTOR ANTAGONIST TM_1081-RELATED-RELATED"/>
    <property type="match status" value="1"/>
</dbReference>
<dbReference type="InterPro" id="IPR036513">
    <property type="entry name" value="STAS_dom_sf"/>
</dbReference>
<proteinExistence type="predicted"/>